<evidence type="ECO:0000256" key="5">
    <source>
        <dbReference type="SAM" id="Phobius"/>
    </source>
</evidence>
<dbReference type="InterPro" id="IPR020846">
    <property type="entry name" value="MFS_dom"/>
</dbReference>
<evidence type="ECO:0000313" key="7">
    <source>
        <dbReference type="EMBL" id="RBR14528.1"/>
    </source>
</evidence>
<dbReference type="GeneID" id="41997093"/>
<dbReference type="Pfam" id="PF07690">
    <property type="entry name" value="MFS_1"/>
    <property type="match status" value="1"/>
</dbReference>
<dbReference type="GO" id="GO:0022857">
    <property type="term" value="F:transmembrane transporter activity"/>
    <property type="evidence" value="ECO:0007669"/>
    <property type="project" value="InterPro"/>
</dbReference>
<comment type="subcellular location">
    <subcellularLocation>
        <location evidence="1">Membrane</location>
        <topology evidence="1">Multi-pass membrane protein</topology>
    </subcellularLocation>
</comment>
<dbReference type="SUPFAM" id="SSF103473">
    <property type="entry name" value="MFS general substrate transporter"/>
    <property type="match status" value="1"/>
</dbReference>
<protein>
    <recommendedName>
        <fullName evidence="6">Major facilitator superfamily (MFS) profile domain-containing protein</fullName>
    </recommendedName>
</protein>
<dbReference type="Gene3D" id="1.20.1250.20">
    <property type="entry name" value="MFS general substrate transporter like domains"/>
    <property type="match status" value="2"/>
</dbReference>
<feature type="transmembrane region" description="Helical" evidence="5">
    <location>
        <begin position="128"/>
        <end position="152"/>
    </location>
</feature>
<proteinExistence type="inferred from homology"/>
<comment type="caution">
    <text evidence="7">The sequence shown here is derived from an EMBL/GenBank/DDBJ whole genome shotgun (WGS) entry which is preliminary data.</text>
</comment>
<evidence type="ECO:0000259" key="6">
    <source>
        <dbReference type="PROSITE" id="PS50850"/>
    </source>
</evidence>
<evidence type="ECO:0000256" key="1">
    <source>
        <dbReference type="ARBA" id="ARBA00004141"/>
    </source>
</evidence>
<dbReference type="OrthoDB" id="6499973at2759"/>
<feature type="transmembrane region" description="Helical" evidence="5">
    <location>
        <begin position="239"/>
        <end position="262"/>
    </location>
</feature>
<comment type="similarity">
    <text evidence="2">Belongs to the major facilitator superfamily. Monocarboxylate porter (TC 2.A.1.13) family.</text>
</comment>
<dbReference type="InterPro" id="IPR050327">
    <property type="entry name" value="Proton-linked_MCT"/>
</dbReference>
<dbReference type="CDD" id="cd17352">
    <property type="entry name" value="MFS_MCT_SLC16"/>
    <property type="match status" value="1"/>
</dbReference>
<dbReference type="EMBL" id="QKXC01000166">
    <property type="protein sequence ID" value="RBR14528.1"/>
    <property type="molecule type" value="Genomic_DNA"/>
</dbReference>
<sequence>MSSKHTPQANIEEPSNFSTDPKASTPCTEKAEEDVSPAPDGGLQAWLVAAGAACIFFSCLGFANSFGVMQEYYMTHQLRGHSADAVAWIGSVSTFIQFAAGALSGPLFDRYAAVMYVFATMMTSLCTKYWHFMLAQGVLMGTAMAFLQIPAFAALSQYFDKKKAAAFGLAVSGSSIGGIVFPIALSKMLNDSSLGFGWSIRIMGFVMIPLMSFSCIAVRPRLPSRESSFVRLDAFKDPLFVLIITSLFFLFIGMFAPLFFIPSYAVSRGVNPTLASYFLAITNAASTFGRVIPGILADKYGRLNIYSIGGLCTGVVILCMNETKTTAALVVYAAAFGFTSGTIISGASAAFGLVVKDPRDSGAYMGMGLAVSSFAALIGPPVNGALVDRYGGFFEVSVFSGVMCLFGGCLAVCAKLKTAEGILGKV</sequence>
<evidence type="ECO:0000256" key="4">
    <source>
        <dbReference type="SAM" id="MobiDB-lite"/>
    </source>
</evidence>
<feature type="transmembrane region" description="Helical" evidence="5">
    <location>
        <begin position="164"/>
        <end position="184"/>
    </location>
</feature>
<evidence type="ECO:0000313" key="8">
    <source>
        <dbReference type="Proteomes" id="UP000253153"/>
    </source>
</evidence>
<organism evidence="7 8">
    <name type="scientific">Fusarium coffeatum</name>
    <dbReference type="NCBI Taxonomy" id="231269"/>
    <lineage>
        <taxon>Eukaryota</taxon>
        <taxon>Fungi</taxon>
        <taxon>Dikarya</taxon>
        <taxon>Ascomycota</taxon>
        <taxon>Pezizomycotina</taxon>
        <taxon>Sordariomycetes</taxon>
        <taxon>Hypocreomycetidae</taxon>
        <taxon>Hypocreales</taxon>
        <taxon>Nectriaceae</taxon>
        <taxon>Fusarium</taxon>
        <taxon>Fusarium incarnatum-equiseti species complex</taxon>
    </lineage>
</organism>
<reference evidence="7 8" key="1">
    <citation type="submission" date="2018-06" db="EMBL/GenBank/DDBJ databases">
        <title>Fusarium incarnatum-equiseti species complex species 28.</title>
        <authorList>
            <person name="Gardiner D.M."/>
        </authorList>
    </citation>
    <scope>NUCLEOTIDE SEQUENCE [LARGE SCALE GENOMIC DNA]</scope>
    <source>
        <strain evidence="7 8">FIESC_28</strain>
    </source>
</reference>
<evidence type="ECO:0000256" key="3">
    <source>
        <dbReference type="ARBA" id="ARBA00023180"/>
    </source>
</evidence>
<feature type="transmembrane region" description="Helical" evidence="5">
    <location>
        <begin position="274"/>
        <end position="296"/>
    </location>
</feature>
<dbReference type="PANTHER" id="PTHR11360:SF319">
    <property type="entry name" value="MAJOR FACILITATOR SUPERFAMILY (MFS) PROFILE DOMAIN-CONTAINING PROTEIN"/>
    <property type="match status" value="1"/>
</dbReference>
<dbReference type="InterPro" id="IPR036259">
    <property type="entry name" value="MFS_trans_sf"/>
</dbReference>
<dbReference type="Proteomes" id="UP000253153">
    <property type="component" value="Unassembled WGS sequence"/>
</dbReference>
<feature type="compositionally biased region" description="Polar residues" evidence="4">
    <location>
        <begin position="1"/>
        <end position="27"/>
    </location>
</feature>
<feature type="transmembrane region" description="Helical" evidence="5">
    <location>
        <begin position="392"/>
        <end position="413"/>
    </location>
</feature>
<feature type="region of interest" description="Disordered" evidence="4">
    <location>
        <begin position="1"/>
        <end position="36"/>
    </location>
</feature>
<dbReference type="RefSeq" id="XP_031014143.1">
    <property type="nucleotide sequence ID" value="XM_031161797.1"/>
</dbReference>
<keyword evidence="5" id="KW-1133">Transmembrane helix</keyword>
<feature type="transmembrane region" description="Helical" evidence="5">
    <location>
        <begin position="303"/>
        <end position="323"/>
    </location>
</feature>
<dbReference type="PROSITE" id="PS50850">
    <property type="entry name" value="MFS"/>
    <property type="match status" value="1"/>
</dbReference>
<gene>
    <name evidence="7" type="ORF">FIESC28_07657</name>
</gene>
<accession>A0A366RD71</accession>
<dbReference type="AlphaFoldDB" id="A0A366RD71"/>
<evidence type="ECO:0000256" key="2">
    <source>
        <dbReference type="ARBA" id="ARBA00006727"/>
    </source>
</evidence>
<keyword evidence="8" id="KW-1185">Reference proteome</keyword>
<feature type="domain" description="Major facilitator superfamily (MFS) profile" evidence="6">
    <location>
        <begin position="239"/>
        <end position="426"/>
    </location>
</feature>
<dbReference type="InterPro" id="IPR011701">
    <property type="entry name" value="MFS"/>
</dbReference>
<feature type="transmembrane region" description="Helical" evidence="5">
    <location>
        <begin position="43"/>
        <end position="64"/>
    </location>
</feature>
<feature type="transmembrane region" description="Helical" evidence="5">
    <location>
        <begin position="329"/>
        <end position="355"/>
    </location>
</feature>
<feature type="transmembrane region" description="Helical" evidence="5">
    <location>
        <begin position="85"/>
        <end position="108"/>
    </location>
</feature>
<feature type="transmembrane region" description="Helical" evidence="5">
    <location>
        <begin position="196"/>
        <end position="218"/>
    </location>
</feature>
<keyword evidence="3" id="KW-0325">Glycoprotein</keyword>
<name>A0A366RD71_9HYPO</name>
<dbReference type="GO" id="GO:0016020">
    <property type="term" value="C:membrane"/>
    <property type="evidence" value="ECO:0007669"/>
    <property type="project" value="UniProtKB-SubCell"/>
</dbReference>
<dbReference type="PANTHER" id="PTHR11360">
    <property type="entry name" value="MONOCARBOXYLATE TRANSPORTER"/>
    <property type="match status" value="1"/>
</dbReference>
<feature type="transmembrane region" description="Helical" evidence="5">
    <location>
        <begin position="362"/>
        <end position="380"/>
    </location>
</feature>
<keyword evidence="5" id="KW-0472">Membrane</keyword>
<keyword evidence="5" id="KW-0812">Transmembrane</keyword>